<dbReference type="InterPro" id="IPR002941">
    <property type="entry name" value="DNA_methylase_N4/N6"/>
</dbReference>
<organism evidence="6 7">
    <name type="scientific">Leptotrichia trevisanii</name>
    <dbReference type="NCBI Taxonomy" id="109328"/>
    <lineage>
        <taxon>Bacteria</taxon>
        <taxon>Fusobacteriati</taxon>
        <taxon>Fusobacteriota</taxon>
        <taxon>Fusobacteriia</taxon>
        <taxon>Fusobacteriales</taxon>
        <taxon>Leptotrichiaceae</taxon>
        <taxon>Leptotrichia</taxon>
    </lineage>
</organism>
<dbReference type="RefSeq" id="WP_146997497.1">
    <property type="nucleotide sequence ID" value="NZ_AP019840.1"/>
</dbReference>
<keyword evidence="2" id="KW-0489">Methyltransferase</keyword>
<dbReference type="InterPro" id="IPR003115">
    <property type="entry name" value="ParB_N"/>
</dbReference>
<keyword evidence="3" id="KW-0808">Transferase</keyword>
<dbReference type="Pfam" id="PF01555">
    <property type="entry name" value="N6_N4_Mtase"/>
    <property type="match status" value="1"/>
</dbReference>
<dbReference type="Gene3D" id="3.40.50.150">
    <property type="entry name" value="Vaccinia Virus protein VP39"/>
    <property type="match status" value="1"/>
</dbReference>
<dbReference type="CDD" id="cd16403">
    <property type="entry name" value="ParB_N_like_MT"/>
    <property type="match status" value="1"/>
</dbReference>
<dbReference type="SUPFAM" id="SSF110849">
    <property type="entry name" value="ParB/Sulfiredoxin"/>
    <property type="match status" value="1"/>
</dbReference>
<dbReference type="PROSITE" id="PS00092">
    <property type="entry name" value="N6_MTASE"/>
    <property type="match status" value="1"/>
</dbReference>
<dbReference type="SUPFAM" id="SSF53335">
    <property type="entry name" value="S-adenosyl-L-methionine-dependent methyltransferases"/>
    <property type="match status" value="1"/>
</dbReference>
<dbReference type="Proteomes" id="UP000321378">
    <property type="component" value="Chromosome"/>
</dbReference>
<dbReference type="PRINTS" id="PR00506">
    <property type="entry name" value="D21N6MTFRASE"/>
</dbReference>
<dbReference type="REBASE" id="357117">
    <property type="entry name" value="M.Ltr3935ORF2356P"/>
</dbReference>
<sequence length="521" mass="60830">MKIEKINISKIIEYSGNAKEHPEWQIEQIKNSIQEFGFNDPIAIDEKGIIIEGHGRYLALKELGYTEVEVIRLNHLTEEQKTAYAIAHNKLTMNTEFDIEKLQYELNKLEVNGFDLDLLGFDEAELEEITEDEIEEMEEDRTEIIEDDLEIVESKNIVIKTGDLIELGNHRLMCGDSTNLEDVKKLMNDKKAHLVFTDPPYGMKKEKDGVTNDNLNYHDLLNFNKKWIPLSFGNLKENGSWYCWGIDEPLMDIYSNILKPKIENDEITFRNLITWNKENGQGQNSELTRMYATADEKCLFVMNGVQGFNTNSENYYEGWEPIRQYLAEEIEKCGGSKAWKKALDNQMGKHYFTKSQWVFPTEENYKKLQKYGKEYGAFQKEYGELKKEYEKIKSKFYASRAYFNNTHDNMNNVWTYENSSVKQAEFKKEKKEAGGHATPKPQFICCRAIKSSSRENERVLDLFGGSGSTLIACEQLNRKAYLMEFEPKWVQTIIERYLRFTGEKEININGKTVNWEEYKNG</sequence>
<dbReference type="AlphaFoldDB" id="A0A510KNQ4"/>
<dbReference type="InterPro" id="IPR002052">
    <property type="entry name" value="DNA_methylase_N6_adenine_CS"/>
</dbReference>
<accession>A0A510KNQ4</accession>
<dbReference type="Gene3D" id="3.90.1530.10">
    <property type="entry name" value="Conserved hypothetical protein from pyrococcus furiosus pfu- 392566-001, ParB domain"/>
    <property type="match status" value="1"/>
</dbReference>
<gene>
    <name evidence="6" type="ORF">JMUB3935_2356</name>
</gene>
<comment type="similarity">
    <text evidence="1">Belongs to the N(4)/N(6)-methyltransferase family.</text>
</comment>
<dbReference type="Pfam" id="PF02195">
    <property type="entry name" value="ParB_N"/>
    <property type="match status" value="1"/>
</dbReference>
<keyword evidence="4" id="KW-0949">S-adenosyl-L-methionine</keyword>
<reference evidence="6 7" key="1">
    <citation type="submission" date="2019-07" db="EMBL/GenBank/DDBJ databases">
        <title>Complete Genome Sequence of Leptotrichia trevisanii Strain JMUB3935.</title>
        <authorList>
            <person name="Watanabe S."/>
            <person name="Cui L."/>
        </authorList>
    </citation>
    <scope>NUCLEOTIDE SEQUENCE [LARGE SCALE GENOMIC DNA]</scope>
    <source>
        <strain evidence="6 7">JMUB3935</strain>
    </source>
</reference>
<dbReference type="EMBL" id="AP019840">
    <property type="protein sequence ID" value="BBM53369.1"/>
    <property type="molecule type" value="Genomic_DNA"/>
</dbReference>
<evidence type="ECO:0000313" key="6">
    <source>
        <dbReference type="EMBL" id="BBM53369.1"/>
    </source>
</evidence>
<dbReference type="STRING" id="1122173.GCA_000482505_02395"/>
<evidence type="ECO:0000256" key="1">
    <source>
        <dbReference type="ARBA" id="ARBA00006594"/>
    </source>
</evidence>
<feature type="domain" description="ParB-like N-terminal" evidence="5">
    <location>
        <begin position="4"/>
        <end position="90"/>
    </location>
</feature>
<dbReference type="InterPro" id="IPR036086">
    <property type="entry name" value="ParB/Sulfiredoxin_sf"/>
</dbReference>
<dbReference type="InterPro" id="IPR029063">
    <property type="entry name" value="SAM-dependent_MTases_sf"/>
</dbReference>
<dbReference type="GO" id="GO:0008170">
    <property type="term" value="F:N-methyltransferase activity"/>
    <property type="evidence" value="ECO:0007669"/>
    <property type="project" value="InterPro"/>
</dbReference>
<proteinExistence type="inferred from homology"/>
<protein>
    <recommendedName>
        <fullName evidence="5">ParB-like N-terminal domain-containing protein</fullName>
    </recommendedName>
</protein>
<evidence type="ECO:0000313" key="7">
    <source>
        <dbReference type="Proteomes" id="UP000321378"/>
    </source>
</evidence>
<dbReference type="InterPro" id="IPR002295">
    <property type="entry name" value="N4/N6-MTase_EcoPI_Mod-like"/>
</dbReference>
<evidence type="ECO:0000256" key="2">
    <source>
        <dbReference type="ARBA" id="ARBA00022603"/>
    </source>
</evidence>
<evidence type="ECO:0000256" key="4">
    <source>
        <dbReference type="ARBA" id="ARBA00022691"/>
    </source>
</evidence>
<name>A0A510KNQ4_9FUSO</name>
<evidence type="ECO:0000259" key="5">
    <source>
        <dbReference type="SMART" id="SM00470"/>
    </source>
</evidence>
<evidence type="ECO:0000256" key="3">
    <source>
        <dbReference type="ARBA" id="ARBA00022679"/>
    </source>
</evidence>
<dbReference type="GO" id="GO:0032259">
    <property type="term" value="P:methylation"/>
    <property type="evidence" value="ECO:0007669"/>
    <property type="project" value="UniProtKB-KW"/>
</dbReference>
<dbReference type="SMART" id="SM00470">
    <property type="entry name" value="ParB"/>
    <property type="match status" value="1"/>
</dbReference>
<dbReference type="GO" id="GO:0003677">
    <property type="term" value="F:DNA binding"/>
    <property type="evidence" value="ECO:0007669"/>
    <property type="project" value="InterPro"/>
</dbReference>